<protein>
    <submittedName>
        <fullName evidence="2">DUF3185 domain-containing protein</fullName>
    </submittedName>
</protein>
<keyword evidence="1" id="KW-0812">Transmembrane</keyword>
<sequence>MQRTLGAVLIVLGLIGLAWGGFSYTTKEKVVDLGPIEATREKTHSVPLPPIAGAAALIGGIALVVVSKPK</sequence>
<dbReference type="Proteomes" id="UP000593892">
    <property type="component" value="Chromosome"/>
</dbReference>
<evidence type="ECO:0000313" key="2">
    <source>
        <dbReference type="EMBL" id="QOY90758.1"/>
    </source>
</evidence>
<keyword evidence="3" id="KW-1185">Reference proteome</keyword>
<evidence type="ECO:0000313" key="3">
    <source>
        <dbReference type="Proteomes" id="UP000593892"/>
    </source>
</evidence>
<name>A0A7S7SNB3_PALFE</name>
<accession>A0A7S7SNB3</accession>
<dbReference type="EMBL" id="CP063849">
    <property type="protein sequence ID" value="QOY90758.1"/>
    <property type="molecule type" value="Genomic_DNA"/>
</dbReference>
<dbReference type="KEGG" id="pfer:IRI77_12670"/>
<evidence type="ECO:0000256" key="1">
    <source>
        <dbReference type="SAM" id="Phobius"/>
    </source>
</evidence>
<gene>
    <name evidence="2" type="ORF">IRI77_12670</name>
</gene>
<dbReference type="RefSeq" id="WP_194452415.1">
    <property type="nucleotide sequence ID" value="NZ_CP063849.1"/>
</dbReference>
<dbReference type="AlphaFoldDB" id="A0A7S7SNB3"/>
<reference evidence="2 3" key="1">
    <citation type="submission" date="2020-10" db="EMBL/GenBank/DDBJ databases">
        <title>Complete genome sequence of Paludibaculum fermentans P105T, a facultatively anaerobic acidobacterium capable of dissimilatory Fe(III) reduction.</title>
        <authorList>
            <person name="Dedysh S.N."/>
            <person name="Beletsky A.V."/>
            <person name="Kulichevskaya I.S."/>
            <person name="Mardanov A.V."/>
            <person name="Ravin N.V."/>
        </authorList>
    </citation>
    <scope>NUCLEOTIDE SEQUENCE [LARGE SCALE GENOMIC DNA]</scope>
    <source>
        <strain evidence="2 3">P105</strain>
    </source>
</reference>
<proteinExistence type="predicted"/>
<keyword evidence="1" id="KW-0472">Membrane</keyword>
<organism evidence="2 3">
    <name type="scientific">Paludibaculum fermentans</name>
    <dbReference type="NCBI Taxonomy" id="1473598"/>
    <lineage>
        <taxon>Bacteria</taxon>
        <taxon>Pseudomonadati</taxon>
        <taxon>Acidobacteriota</taxon>
        <taxon>Terriglobia</taxon>
        <taxon>Bryobacterales</taxon>
        <taxon>Bryobacteraceae</taxon>
        <taxon>Paludibaculum</taxon>
    </lineage>
</organism>
<keyword evidence="1" id="KW-1133">Transmembrane helix</keyword>
<feature type="transmembrane region" description="Helical" evidence="1">
    <location>
        <begin position="47"/>
        <end position="66"/>
    </location>
</feature>